<dbReference type="InterPro" id="IPR010569">
    <property type="entry name" value="Myotubularin-like_Pase_dom"/>
</dbReference>
<feature type="region of interest" description="Disordered" evidence="1">
    <location>
        <begin position="1032"/>
        <end position="1097"/>
    </location>
</feature>
<feature type="domain" description="Myotubularin phosphatase" evidence="2">
    <location>
        <begin position="303"/>
        <end position="882"/>
    </location>
</feature>
<feature type="region of interest" description="Disordered" evidence="1">
    <location>
        <begin position="639"/>
        <end position="668"/>
    </location>
</feature>
<feature type="compositionally biased region" description="Low complexity" evidence="1">
    <location>
        <begin position="704"/>
        <end position="718"/>
    </location>
</feature>
<proteinExistence type="predicted"/>
<feature type="region of interest" description="Disordered" evidence="1">
    <location>
        <begin position="358"/>
        <end position="404"/>
    </location>
</feature>
<dbReference type="InterPro" id="IPR030564">
    <property type="entry name" value="Myotubularin"/>
</dbReference>
<feature type="region of interest" description="Disordered" evidence="1">
    <location>
        <begin position="910"/>
        <end position="931"/>
    </location>
</feature>
<accession>A0ABQ7K258</accession>
<dbReference type="CDD" id="cd14507">
    <property type="entry name" value="PTP-MTM-like"/>
    <property type="match status" value="1"/>
</dbReference>
<feature type="region of interest" description="Disordered" evidence="1">
    <location>
        <begin position="275"/>
        <end position="297"/>
    </location>
</feature>
<dbReference type="Proteomes" id="UP001194696">
    <property type="component" value="Unassembled WGS sequence"/>
</dbReference>
<name>A0ABQ7K258_9FUNG</name>
<feature type="compositionally biased region" description="Basic residues" evidence="1">
    <location>
        <begin position="97"/>
        <end position="122"/>
    </location>
</feature>
<evidence type="ECO:0000313" key="3">
    <source>
        <dbReference type="EMBL" id="KAG0289299.1"/>
    </source>
</evidence>
<dbReference type="SUPFAM" id="SSF52799">
    <property type="entry name" value="(Phosphotyrosine protein) phosphatases II"/>
    <property type="match status" value="1"/>
</dbReference>
<comment type="caution">
    <text evidence="3">The sequence shown here is derived from an EMBL/GenBank/DDBJ whole genome shotgun (WGS) entry which is preliminary data.</text>
</comment>
<evidence type="ECO:0000259" key="2">
    <source>
        <dbReference type="PROSITE" id="PS51339"/>
    </source>
</evidence>
<dbReference type="PROSITE" id="PS51339">
    <property type="entry name" value="PPASE_MYOTUBULARIN"/>
    <property type="match status" value="1"/>
</dbReference>
<dbReference type="InterPro" id="IPR029021">
    <property type="entry name" value="Prot-tyrosine_phosphatase-like"/>
</dbReference>
<sequence length="1191" mass="133305">MSDAKALPTWCLPGEKVKVTFEGVFGFYPVDTRGKPLRCDALDSNLAGPVPETTTATSARPHDDHNNDATSGQRSKSRVRSIQDTSDLPLSPTQQGKGHHQQHRSHHSHHHQQHHNRSRTHPHGAPSSSSDPPPAASQPGPHTLMRLVITNFRVCSLPSLVTDQNSIRQQVTLDSVASLAMQGCQITITLKFDSPQYIISQAPQGPLQIVEVLTTLRRIVFNEDSKPRFPFSMGWNLLGTDTKNGMGVVLREEQHDNNIRKASLWTAEEIIAPLSDSEVEQSSQQPEQRSRNNESQKTIKLGWDGGFDLRQEFDRLQYDKNLWTVAHVNADYELSPTYPERFIMPAAFLGLDTKPYSNGQKAGLPPKTGFKPQGQSPGPNAHHQYPPAPHRYPPTQPSLSQPEDSDACLRQLAAFRSNKRFPIICWKAPDSGLVLMRSAQPMVGFLGARGPEDELYIRTVLNTACREHHLLHGNKVTPRLCIMDARAYSSAVANGYLGGGRENPDHYPNGSISFMSLGNIHVISSSHQALLKAVSTQIDSPNWYSVIESTGWLTHVADVLKAAAGRDGVVGKMVEGHSSVLVHCTDGWDRTTQLVSLAQILLDPYYRTINGLRVLIEKEWLSCGHPFHSRTEVVPGQKKFNAPTMDEESAESWKSGANGIHSSPNGAKESLSYSRKWLNRVYGEQDSRLDPKPIPSFSYHMDIPQQHQQQEPKQTPTPFYANHPFPEPLSSNQTKGSPTFSDQGASQQRHTTTPVNAQTVPISPSPVFLLFLTCVHHIVQQHPNQFEFNDYLLLVLARAASGFSPFGDFLFNSERERAQERLRDRSPSIWKWIRRNRGWFINRDFIPDDAAARQNGSSSSWKEKVLQIQTGGRYTTLWSEYYFNTTPTWYPDSRTVLSTPLYHFGRKDREALQGSRRRRQQHAGSLPNSWWSSQFDQNQLQMLTFPGPASQQQQHSRPLLPSLADHPSRVTTIPPGLALLRGQEMYTYYMLAQHLRVTRRRQVEKALMAWHEWTKERKETKSVQEAGWVLSGVSGESSSQEDAALEHHSGSGDDYEDGSSGGDDGYDQTTAGANNRSFTDRRSRKRTSTRRTPPELKIVAARKGIQNEMVRIMESGPFFGEGPVEHEDETDEEPEAEQLSLEASMKAAAATGMESLRDIRLGAIADLEDLDESFDDFGFPVSLVQVDAAKV</sequence>
<feature type="compositionally biased region" description="Polar residues" evidence="1">
    <location>
        <begin position="68"/>
        <end position="96"/>
    </location>
</feature>
<feature type="compositionally biased region" description="Polar residues" evidence="1">
    <location>
        <begin position="922"/>
        <end position="931"/>
    </location>
</feature>
<dbReference type="PANTHER" id="PTHR10807">
    <property type="entry name" value="MYOTUBULARIN-RELATED"/>
    <property type="match status" value="1"/>
</dbReference>
<evidence type="ECO:0000256" key="1">
    <source>
        <dbReference type="SAM" id="MobiDB-lite"/>
    </source>
</evidence>
<dbReference type="Pfam" id="PF06602">
    <property type="entry name" value="Myotub-related"/>
    <property type="match status" value="2"/>
</dbReference>
<dbReference type="InterPro" id="IPR016130">
    <property type="entry name" value="Tyr_Pase_AS"/>
</dbReference>
<feature type="region of interest" description="Disordered" evidence="1">
    <location>
        <begin position="43"/>
        <end position="141"/>
    </location>
</feature>
<feature type="region of interest" description="Disordered" evidence="1">
    <location>
        <begin position="704"/>
        <end position="758"/>
    </location>
</feature>
<keyword evidence="4" id="KW-1185">Reference proteome</keyword>
<reference evidence="3 4" key="1">
    <citation type="journal article" date="2020" name="Fungal Divers.">
        <title>Resolving the Mortierellaceae phylogeny through synthesis of multi-gene phylogenetics and phylogenomics.</title>
        <authorList>
            <person name="Vandepol N."/>
            <person name="Liber J."/>
            <person name="Desiro A."/>
            <person name="Na H."/>
            <person name="Kennedy M."/>
            <person name="Barry K."/>
            <person name="Grigoriev I.V."/>
            <person name="Miller A.N."/>
            <person name="O'Donnell K."/>
            <person name="Stajich J.E."/>
            <person name="Bonito G."/>
        </authorList>
    </citation>
    <scope>NUCLEOTIDE SEQUENCE [LARGE SCALE GENOMIC DNA]</scope>
    <source>
        <strain evidence="3 4">AD045</strain>
    </source>
</reference>
<evidence type="ECO:0000313" key="4">
    <source>
        <dbReference type="Proteomes" id="UP001194696"/>
    </source>
</evidence>
<feature type="region of interest" description="Disordered" evidence="1">
    <location>
        <begin position="947"/>
        <end position="968"/>
    </location>
</feature>
<dbReference type="EMBL" id="JAAAIM010000356">
    <property type="protein sequence ID" value="KAG0289299.1"/>
    <property type="molecule type" value="Genomic_DNA"/>
</dbReference>
<organism evidence="3 4">
    <name type="scientific">Linnemannia gamsii</name>
    <dbReference type="NCBI Taxonomy" id="64522"/>
    <lineage>
        <taxon>Eukaryota</taxon>
        <taxon>Fungi</taxon>
        <taxon>Fungi incertae sedis</taxon>
        <taxon>Mucoromycota</taxon>
        <taxon>Mortierellomycotina</taxon>
        <taxon>Mortierellomycetes</taxon>
        <taxon>Mortierellales</taxon>
        <taxon>Mortierellaceae</taxon>
        <taxon>Linnemannia</taxon>
    </lineage>
</organism>
<gene>
    <name evidence="3" type="primary">MTMR3</name>
    <name evidence="3" type="ORF">BGZ96_007114</name>
</gene>
<dbReference type="PANTHER" id="PTHR10807:SF128">
    <property type="entry name" value="PHOSPHATIDYLINOSITOL-3,5-BISPHOSPHATE 3-PHOSPHATASE"/>
    <property type="match status" value="1"/>
</dbReference>
<feature type="compositionally biased region" description="Pro residues" evidence="1">
    <location>
        <begin position="386"/>
        <end position="396"/>
    </location>
</feature>
<feature type="compositionally biased region" description="Polar residues" evidence="1">
    <location>
        <begin position="729"/>
        <end position="758"/>
    </location>
</feature>
<dbReference type="PROSITE" id="PS00383">
    <property type="entry name" value="TYR_PHOSPHATASE_1"/>
    <property type="match status" value="1"/>
</dbReference>
<protein>
    <submittedName>
        <fullName evidence="3">Myotubularin- protein 3</fullName>
    </submittedName>
</protein>